<dbReference type="InterPro" id="IPR036390">
    <property type="entry name" value="WH_DNA-bd_sf"/>
</dbReference>
<keyword evidence="3" id="KW-1185">Reference proteome</keyword>
<proteinExistence type="predicted"/>
<protein>
    <submittedName>
        <fullName evidence="2">MarR family transcriptional regulator</fullName>
    </submittedName>
</protein>
<evidence type="ECO:0000313" key="2">
    <source>
        <dbReference type="EMBL" id="BBD97003.1"/>
    </source>
</evidence>
<dbReference type="AlphaFoldDB" id="A0A494VX81"/>
<dbReference type="RefSeq" id="WP_083952385.1">
    <property type="nucleotide sequence ID" value="NZ_AP018664.1"/>
</dbReference>
<dbReference type="GO" id="GO:0003700">
    <property type="term" value="F:DNA-binding transcription factor activity"/>
    <property type="evidence" value="ECO:0007669"/>
    <property type="project" value="InterPro"/>
</dbReference>
<evidence type="ECO:0000313" key="3">
    <source>
        <dbReference type="Proteomes" id="UP000279959"/>
    </source>
</evidence>
<dbReference type="EMBL" id="AP018664">
    <property type="protein sequence ID" value="BBD97003.1"/>
    <property type="molecule type" value="Genomic_DNA"/>
</dbReference>
<evidence type="ECO:0000259" key="1">
    <source>
        <dbReference type="SMART" id="SM00347"/>
    </source>
</evidence>
<dbReference type="Pfam" id="PF12802">
    <property type="entry name" value="MarR_2"/>
    <property type="match status" value="1"/>
</dbReference>
<name>A0A494VX81_9SPHN</name>
<gene>
    <name evidence="2" type="ORF">SAMIE_1005040</name>
</gene>
<dbReference type="InterPro" id="IPR036388">
    <property type="entry name" value="WH-like_DNA-bd_sf"/>
</dbReference>
<dbReference type="SMART" id="SM00347">
    <property type="entry name" value="HTH_MARR"/>
    <property type="match status" value="1"/>
</dbReference>
<dbReference type="SUPFAM" id="SSF46785">
    <property type="entry name" value="Winged helix' DNA-binding domain"/>
    <property type="match status" value="1"/>
</dbReference>
<reference evidence="2" key="1">
    <citation type="submission" date="2018-05" db="EMBL/GenBank/DDBJ databases">
        <title>Complete Genome Sequence of the Nonylphenol-Degrading Bacterium Sphingobium amiense DSM 16289T.</title>
        <authorList>
            <person name="Ootsuka M."/>
            <person name="Nishizawa T."/>
            <person name="Ohta H."/>
        </authorList>
    </citation>
    <scope>NUCLEOTIDE SEQUENCE [LARGE SCALE GENOMIC DNA]</scope>
    <source>
        <strain evidence="2">DSM 16289</strain>
    </source>
</reference>
<dbReference type="Gene3D" id="1.10.10.10">
    <property type="entry name" value="Winged helix-like DNA-binding domain superfamily/Winged helix DNA-binding domain"/>
    <property type="match status" value="1"/>
</dbReference>
<accession>A0A494VX81</accession>
<organism evidence="2 3">
    <name type="scientific">Sphingobium amiense</name>
    <dbReference type="NCBI Taxonomy" id="135719"/>
    <lineage>
        <taxon>Bacteria</taxon>
        <taxon>Pseudomonadati</taxon>
        <taxon>Pseudomonadota</taxon>
        <taxon>Alphaproteobacteria</taxon>
        <taxon>Sphingomonadales</taxon>
        <taxon>Sphingomonadaceae</taxon>
        <taxon>Sphingobium</taxon>
    </lineage>
</organism>
<feature type="domain" description="HTH marR-type" evidence="1">
    <location>
        <begin position="31"/>
        <end position="130"/>
    </location>
</feature>
<sequence>MSEALIDEMAAGCIVTRSRLISRVVTGIYDTALRPFGMNSPQFILLVIIAKFGPMTRSALGRFHKQDRSTLSRNLQIMLDNGWIAESTEGKGRSRPIALTSAGLAALEDLEPAWRASQARSAKLLGAAAVREMFAVGDDLLDRSGLG</sequence>
<dbReference type="KEGG" id="sami:SAMIE_1005040"/>
<dbReference type="InterPro" id="IPR000835">
    <property type="entry name" value="HTH_MarR-typ"/>
</dbReference>
<dbReference type="Proteomes" id="UP000279959">
    <property type="component" value="Chromosome"/>
</dbReference>